<dbReference type="PANTHER" id="PTHR31251">
    <property type="entry name" value="SQUAMOSA PROMOTER-BINDING-LIKE PROTEIN 4"/>
    <property type="match status" value="1"/>
</dbReference>
<dbReference type="GO" id="GO:0003677">
    <property type="term" value="F:DNA binding"/>
    <property type="evidence" value="ECO:0007669"/>
    <property type="project" value="InterPro"/>
</dbReference>
<feature type="compositionally biased region" description="Polar residues" evidence="5">
    <location>
        <begin position="275"/>
        <end position="285"/>
    </location>
</feature>
<dbReference type="STRING" id="3750.A0A498IDY6"/>
<feature type="compositionally biased region" description="Pro residues" evidence="5">
    <location>
        <begin position="1"/>
        <end position="11"/>
    </location>
</feature>
<keyword evidence="2 4" id="KW-0863">Zinc-finger</keyword>
<proteinExistence type="predicted"/>
<evidence type="ECO:0000256" key="1">
    <source>
        <dbReference type="ARBA" id="ARBA00022723"/>
    </source>
</evidence>
<keyword evidence="1" id="KW-0479">Metal-binding</keyword>
<sequence>MERPPSLPPTQPRRHRLDQPPGVSHMEIQPPLPSDETSTVWDWGDLLDFTVDDDLSISWGSAENPDPEVGPAPEDPPEDPNSNSSRIRKRDPRLACSNFLAGHIPCACPEVDARMMELEEEEAGHGKKRVKTGRATPGTARCQVPSCGIDIKELKGYHRRHRVCLACANAITVVIDSETKRYCQQCGKFHVLPDFDEGKRSCRRKLERHNNRRRRKPSDSKGASGKESQKENQTEETNFDGGATEDSLQLSSQLNEKEELLVSEGGRTPILCSVPESQNAHSDSVVSVMASGETQKDARKHDSNNSLSPPNCDNKSYSSMCPTGRISFKLYDWNPAEFPRRLRHQGEIFFDGKNIRNRLTSERMFLQIFQWLANMPVELEGYIRPGCTILTIFIAMPKFMWMKLLEDPVSYIHEFVSVPGKMLSGRGNILIYLNDMIFRMVKDGTSVIKTKVEVQAPRLHYVHPTIFEAGKPMEFVACGSNLLQPKFRFLVSFSGKYLAYNYSPPSSHSRIEGDTASNLDHQLCKIQVPQTDADCFGPAFIEIENESGLSNFMPVLIGDKEVCAEMKTIQKRYEESFSSQRFSFTGSLSNSCEASSLRHTAFSEVILDIAWLLKKPSSENFQQIITASQIQRFNYLLNFLISIKSTTILDKVLQNLETLMAKMELNSANNGSIDADMRLLQNYMNYARDLLCQKFESSGRLVKKEDLVSQSQTCFQNDGKLVAPFHCQDTEITVDGRLGVIVGSTFDERSETVPLLSKKAVGKANLIKELPSLAKRCTSGEVLRSRSGGMFLRFRPTLLVISATAICVGFCAVLIHPHKVGEFAVTIRRCLFDKF</sequence>
<name>A0A498IDY6_MALDO</name>
<feature type="compositionally biased region" description="Basic and acidic residues" evidence="5">
    <location>
        <begin position="294"/>
        <end position="303"/>
    </location>
</feature>
<comment type="caution">
    <text evidence="8">The sequence shown here is derived from an EMBL/GenBank/DDBJ whole genome shotgun (WGS) entry which is preliminary data.</text>
</comment>
<keyword evidence="9" id="KW-1185">Reference proteome</keyword>
<feature type="region of interest" description="Disordered" evidence="5">
    <location>
        <begin position="1"/>
        <end position="40"/>
    </location>
</feature>
<feature type="transmembrane region" description="Helical" evidence="6">
    <location>
        <begin position="794"/>
        <end position="815"/>
    </location>
</feature>
<dbReference type="InterPro" id="IPR036893">
    <property type="entry name" value="SBP_sf"/>
</dbReference>
<dbReference type="GO" id="GO:0008270">
    <property type="term" value="F:zinc ion binding"/>
    <property type="evidence" value="ECO:0007669"/>
    <property type="project" value="UniProtKB-KW"/>
</dbReference>
<evidence type="ECO:0000256" key="5">
    <source>
        <dbReference type="SAM" id="MobiDB-lite"/>
    </source>
</evidence>
<dbReference type="PROSITE" id="PS51141">
    <property type="entry name" value="ZF_SBP"/>
    <property type="match status" value="1"/>
</dbReference>
<dbReference type="AlphaFoldDB" id="A0A498IDY6"/>
<evidence type="ECO:0000313" key="9">
    <source>
        <dbReference type="Proteomes" id="UP000290289"/>
    </source>
</evidence>
<dbReference type="Gene3D" id="4.10.1100.10">
    <property type="entry name" value="Transcription factor, SBP-box domain"/>
    <property type="match status" value="1"/>
</dbReference>
<protein>
    <recommendedName>
        <fullName evidence="7">SBP-type domain-containing protein</fullName>
    </recommendedName>
</protein>
<evidence type="ECO:0000256" key="2">
    <source>
        <dbReference type="ARBA" id="ARBA00022771"/>
    </source>
</evidence>
<dbReference type="EMBL" id="RDQH01000339">
    <property type="protein sequence ID" value="RXH80305.1"/>
    <property type="molecule type" value="Genomic_DNA"/>
</dbReference>
<feature type="compositionally biased region" description="Polar residues" evidence="5">
    <location>
        <begin position="304"/>
        <end position="314"/>
    </location>
</feature>
<keyword evidence="6" id="KW-0472">Membrane</keyword>
<evidence type="ECO:0000256" key="4">
    <source>
        <dbReference type="PROSITE-ProRule" id="PRU00470"/>
    </source>
</evidence>
<accession>A0A498IDY6</accession>
<dbReference type="GO" id="GO:0005634">
    <property type="term" value="C:nucleus"/>
    <property type="evidence" value="ECO:0007669"/>
    <property type="project" value="InterPro"/>
</dbReference>
<gene>
    <name evidence="8" type="ORF">DVH24_041452</name>
</gene>
<feature type="region of interest" description="Disordered" evidence="5">
    <location>
        <begin position="205"/>
        <end position="249"/>
    </location>
</feature>
<evidence type="ECO:0000256" key="3">
    <source>
        <dbReference type="ARBA" id="ARBA00022833"/>
    </source>
</evidence>
<keyword evidence="6" id="KW-1133">Transmembrane helix</keyword>
<feature type="region of interest" description="Disordered" evidence="5">
    <location>
        <begin position="54"/>
        <end position="89"/>
    </location>
</feature>
<dbReference type="SUPFAM" id="SSF103612">
    <property type="entry name" value="SBT domain"/>
    <property type="match status" value="1"/>
</dbReference>
<evidence type="ECO:0000313" key="8">
    <source>
        <dbReference type="EMBL" id="RXH80305.1"/>
    </source>
</evidence>
<dbReference type="Pfam" id="PF26102">
    <property type="entry name" value="Ig_SPL7"/>
    <property type="match status" value="1"/>
</dbReference>
<evidence type="ECO:0000259" key="7">
    <source>
        <dbReference type="PROSITE" id="PS51141"/>
    </source>
</evidence>
<dbReference type="Proteomes" id="UP000290289">
    <property type="component" value="Chromosome 13"/>
</dbReference>
<feature type="compositionally biased region" description="Basic residues" evidence="5">
    <location>
        <begin position="205"/>
        <end position="216"/>
    </location>
</feature>
<feature type="domain" description="SBP-type" evidence="7">
    <location>
        <begin position="139"/>
        <end position="216"/>
    </location>
</feature>
<dbReference type="InterPro" id="IPR044817">
    <property type="entry name" value="SBP-like"/>
</dbReference>
<keyword evidence="6" id="KW-0812">Transmembrane</keyword>
<dbReference type="Pfam" id="PF03110">
    <property type="entry name" value="SBP"/>
    <property type="match status" value="1"/>
</dbReference>
<feature type="region of interest" description="Disordered" evidence="5">
    <location>
        <begin position="272"/>
        <end position="314"/>
    </location>
</feature>
<reference evidence="8 9" key="1">
    <citation type="submission" date="2018-10" db="EMBL/GenBank/DDBJ databases">
        <title>A high-quality apple genome assembly.</title>
        <authorList>
            <person name="Hu J."/>
        </authorList>
    </citation>
    <scope>NUCLEOTIDE SEQUENCE [LARGE SCALE GENOMIC DNA]</scope>
    <source>
        <strain evidence="9">cv. HFTH1</strain>
        <tissue evidence="8">Young leaf</tissue>
    </source>
</reference>
<dbReference type="PANTHER" id="PTHR31251:SF108">
    <property type="entry name" value="SQUAMOSA PROMOTER-BINDING-LIKE PROTEIN 7"/>
    <property type="match status" value="1"/>
</dbReference>
<keyword evidence="3" id="KW-0862">Zinc</keyword>
<dbReference type="InterPro" id="IPR004333">
    <property type="entry name" value="SBP_dom"/>
</dbReference>
<organism evidence="8 9">
    <name type="scientific">Malus domestica</name>
    <name type="common">Apple</name>
    <name type="synonym">Pyrus malus</name>
    <dbReference type="NCBI Taxonomy" id="3750"/>
    <lineage>
        <taxon>Eukaryota</taxon>
        <taxon>Viridiplantae</taxon>
        <taxon>Streptophyta</taxon>
        <taxon>Embryophyta</taxon>
        <taxon>Tracheophyta</taxon>
        <taxon>Spermatophyta</taxon>
        <taxon>Magnoliopsida</taxon>
        <taxon>eudicotyledons</taxon>
        <taxon>Gunneridae</taxon>
        <taxon>Pentapetalae</taxon>
        <taxon>rosids</taxon>
        <taxon>fabids</taxon>
        <taxon>Rosales</taxon>
        <taxon>Rosaceae</taxon>
        <taxon>Amygdaloideae</taxon>
        <taxon>Maleae</taxon>
        <taxon>Malus</taxon>
    </lineage>
</organism>
<evidence type="ECO:0000256" key="6">
    <source>
        <dbReference type="SAM" id="Phobius"/>
    </source>
</evidence>